<feature type="non-terminal residue" evidence="1">
    <location>
        <position position="1"/>
    </location>
</feature>
<keyword evidence="2" id="KW-1185">Reference proteome</keyword>
<evidence type="ECO:0000313" key="2">
    <source>
        <dbReference type="Proteomes" id="UP001140087"/>
    </source>
</evidence>
<name>A0ACC1KDQ1_9FUNG</name>
<dbReference type="EMBL" id="JANBUN010004113">
    <property type="protein sequence ID" value="KAJ2788334.1"/>
    <property type="molecule type" value="Genomic_DNA"/>
</dbReference>
<sequence length="238" mass="25057">EGALEFSIYAEETAGAASSGSAAAALPCASPSDAYALAAQFATPLSVPGACVAQAAGAHAVATDSEEQACPQASRTARRSWGQCEWLQQNIAAGLGRQVLPPFPERLSASRFASALCVERVRARIERWLNRLGAREELCASAAMHRFLSPTMPTSDTTTAAPQTLAARLLGFFSAGLAPPEGILKAPTPTVEIDDFDEDEAERRREYIASTEECAQRLAAAMTATHAQDEAMAACIVD</sequence>
<gene>
    <name evidence="1" type="ORF">H4R21_007032</name>
</gene>
<dbReference type="Proteomes" id="UP001140087">
    <property type="component" value="Unassembled WGS sequence"/>
</dbReference>
<reference evidence="1" key="1">
    <citation type="submission" date="2022-07" db="EMBL/GenBank/DDBJ databases">
        <title>Phylogenomic reconstructions and comparative analyses of Kickxellomycotina fungi.</title>
        <authorList>
            <person name="Reynolds N.K."/>
            <person name="Stajich J.E."/>
            <person name="Barry K."/>
            <person name="Grigoriev I.V."/>
            <person name="Crous P."/>
            <person name="Smith M.E."/>
        </authorList>
    </citation>
    <scope>NUCLEOTIDE SEQUENCE</scope>
    <source>
        <strain evidence="1">BCRC 34780</strain>
    </source>
</reference>
<proteinExistence type="predicted"/>
<evidence type="ECO:0000313" key="1">
    <source>
        <dbReference type="EMBL" id="KAJ2788334.1"/>
    </source>
</evidence>
<accession>A0ACC1KDQ1</accession>
<comment type="caution">
    <text evidence="1">The sequence shown here is derived from an EMBL/GenBank/DDBJ whole genome shotgun (WGS) entry which is preliminary data.</text>
</comment>
<feature type="non-terminal residue" evidence="1">
    <location>
        <position position="238"/>
    </location>
</feature>
<organism evidence="1 2">
    <name type="scientific">Coemansia helicoidea</name>
    <dbReference type="NCBI Taxonomy" id="1286919"/>
    <lineage>
        <taxon>Eukaryota</taxon>
        <taxon>Fungi</taxon>
        <taxon>Fungi incertae sedis</taxon>
        <taxon>Zoopagomycota</taxon>
        <taxon>Kickxellomycotina</taxon>
        <taxon>Kickxellomycetes</taxon>
        <taxon>Kickxellales</taxon>
        <taxon>Kickxellaceae</taxon>
        <taxon>Coemansia</taxon>
    </lineage>
</organism>
<protein>
    <submittedName>
        <fullName evidence="1">Uncharacterized protein</fullName>
    </submittedName>
</protein>